<organism evidence="2 3">
    <name type="scientific">Fictibacillus macauensis ZFHKF-1</name>
    <dbReference type="NCBI Taxonomy" id="1196324"/>
    <lineage>
        <taxon>Bacteria</taxon>
        <taxon>Bacillati</taxon>
        <taxon>Bacillota</taxon>
        <taxon>Bacilli</taxon>
        <taxon>Bacillales</taxon>
        <taxon>Fictibacillaceae</taxon>
        <taxon>Fictibacillus</taxon>
    </lineage>
</organism>
<dbReference type="EMBL" id="AKKV01000030">
    <property type="protein sequence ID" value="EIT84806.1"/>
    <property type="molecule type" value="Genomic_DNA"/>
</dbReference>
<dbReference type="RefSeq" id="WP_007202874.1">
    <property type="nucleotide sequence ID" value="NZ_AKKV01000030.1"/>
</dbReference>
<sequence>MIVALLWILFLILIVFYLLFAFSKRLKDKLTGKNGARILIGYVVLLLLITISSFGIDNESLQRKPLATVDEMKQHEKEQLALYQALENGNFPSGLGHTLFLKKSWIFPIHEKKIVFAFDSDHNGDQALTNVYVERKPGTAGKIEIQYYHGRSFQEGFDYTHTIMSPIVQHDGQRIIVTDQNKTAKLGALNEVVASRFLQNMGDTEHEVELTSHGISFLYVKVPKGVKVSEEKGEVSFVTKP</sequence>
<proteinExistence type="predicted"/>
<keyword evidence="1" id="KW-0812">Transmembrane</keyword>
<gene>
    <name evidence="2" type="ORF">A374_13980</name>
</gene>
<reference evidence="2 3" key="1">
    <citation type="journal article" date="2012" name="J. Bacteriol.">
        <title>Genome of Bacillus macauensis ZFHKF-1, a Long-Chain-Forming Bacterium.</title>
        <authorList>
            <person name="Cai L."/>
            <person name="Zhang T."/>
        </authorList>
    </citation>
    <scope>NUCLEOTIDE SEQUENCE [LARGE SCALE GENOMIC DNA]</scope>
    <source>
        <strain evidence="2 3">ZFHKF-1</strain>
    </source>
</reference>
<evidence type="ECO:0000313" key="2">
    <source>
        <dbReference type="EMBL" id="EIT84806.1"/>
    </source>
</evidence>
<comment type="caution">
    <text evidence="2">The sequence shown here is derived from an EMBL/GenBank/DDBJ whole genome shotgun (WGS) entry which is preliminary data.</text>
</comment>
<dbReference type="STRING" id="1196324.A374_13980"/>
<keyword evidence="1" id="KW-1133">Transmembrane helix</keyword>
<evidence type="ECO:0000313" key="3">
    <source>
        <dbReference type="Proteomes" id="UP000004080"/>
    </source>
</evidence>
<accession>I8IZ85</accession>
<dbReference type="PATRIC" id="fig|1196324.3.peg.2859"/>
<dbReference type="AlphaFoldDB" id="I8IZ85"/>
<feature type="transmembrane region" description="Helical" evidence="1">
    <location>
        <begin position="6"/>
        <end position="23"/>
    </location>
</feature>
<dbReference type="Proteomes" id="UP000004080">
    <property type="component" value="Unassembled WGS sequence"/>
</dbReference>
<feature type="transmembrane region" description="Helical" evidence="1">
    <location>
        <begin position="35"/>
        <end position="56"/>
    </location>
</feature>
<protein>
    <submittedName>
        <fullName evidence="2">Uncharacterized protein</fullName>
    </submittedName>
</protein>
<name>I8IZ85_9BACL</name>
<evidence type="ECO:0000256" key="1">
    <source>
        <dbReference type="SAM" id="Phobius"/>
    </source>
</evidence>
<keyword evidence="1" id="KW-0472">Membrane</keyword>
<keyword evidence="3" id="KW-1185">Reference proteome</keyword>